<feature type="non-terminal residue" evidence="3">
    <location>
        <position position="1"/>
    </location>
</feature>
<dbReference type="Proteomes" id="UP000275652">
    <property type="component" value="Unassembled WGS sequence"/>
</dbReference>
<dbReference type="InterPro" id="IPR027417">
    <property type="entry name" value="P-loop_NTPase"/>
</dbReference>
<comment type="caution">
    <text evidence="3">The sequence shown here is derived from an EMBL/GenBank/DDBJ whole genome shotgun (WGS) entry which is preliminary data.</text>
</comment>
<dbReference type="PANTHER" id="PTHR22878:SF68">
    <property type="entry name" value="DYNEIN HEAVY CHAIN 6, AXONEMAL-LIKE"/>
    <property type="match status" value="1"/>
</dbReference>
<protein>
    <recommendedName>
        <fullName evidence="2">Dynein heavy chain hydrolytic ATP-binding dynein motor region domain-containing protein</fullName>
    </recommendedName>
</protein>
<dbReference type="GO" id="GO:0005524">
    <property type="term" value="F:ATP binding"/>
    <property type="evidence" value="ECO:0007669"/>
    <property type="project" value="InterPro"/>
</dbReference>
<dbReference type="FunFam" id="3.40.50.300:FF:000063">
    <property type="entry name" value="dynein heavy chain 6, axonemal"/>
    <property type="match status" value="1"/>
</dbReference>
<evidence type="ECO:0000313" key="4">
    <source>
        <dbReference type="Proteomes" id="UP000275652"/>
    </source>
</evidence>
<dbReference type="Pfam" id="PF12774">
    <property type="entry name" value="AAA_6"/>
    <property type="match status" value="1"/>
</dbReference>
<dbReference type="InterPro" id="IPR035699">
    <property type="entry name" value="AAA_6"/>
</dbReference>
<dbReference type="PANTHER" id="PTHR22878">
    <property type="entry name" value="DYNEIN HEAVY CHAIN 6, AXONEMAL-LIKE-RELATED"/>
    <property type="match status" value="1"/>
</dbReference>
<gene>
    <name evidence="3" type="ORF">DYB28_009555</name>
</gene>
<feature type="domain" description="Dynein heavy chain hydrolytic ATP-binding dynein motor region" evidence="2">
    <location>
        <begin position="92"/>
        <end position="256"/>
    </location>
</feature>
<sequence length="260" mass="28967">GLAGGLEKWHKTIVAQLGGLTRLIRSPLTKLQRCIVTSLVTTDVHARDIVEELIQLKVHATHDFNWKKQLRYMWDVDLDDTLIQQSNVSIRYGYEYMGACSRLVITPLTDRCWMTITGAFDLKLGASPSGPAGTGNEYLLLSLGKTETSKDLAKALAIQCIVFNCSDQIDYKMMAKLFCGLSQCGCWTCLDEFNRIDIEVLSVIAQQLMILRQGRLAGTTELCFEGRTILLQDHHVIVTMNPGYAGRTELPDNLKVGPSL</sequence>
<evidence type="ECO:0000259" key="2">
    <source>
        <dbReference type="Pfam" id="PF12774"/>
    </source>
</evidence>
<dbReference type="AlphaFoldDB" id="A0A9X8E778"/>
<dbReference type="GO" id="GO:0051959">
    <property type="term" value="F:dynein light intermediate chain binding"/>
    <property type="evidence" value="ECO:0007669"/>
    <property type="project" value="InterPro"/>
</dbReference>
<name>A0A9X8E778_APHAT</name>
<evidence type="ECO:0000256" key="1">
    <source>
        <dbReference type="ARBA" id="ARBA00008887"/>
    </source>
</evidence>
<dbReference type="EMBL" id="QUTI01016915">
    <property type="protein sequence ID" value="RLO10949.1"/>
    <property type="molecule type" value="Genomic_DNA"/>
</dbReference>
<accession>A0A9X8E778</accession>
<dbReference type="InterPro" id="IPR026983">
    <property type="entry name" value="DHC"/>
</dbReference>
<dbReference type="GO" id="GO:0045505">
    <property type="term" value="F:dynein intermediate chain binding"/>
    <property type="evidence" value="ECO:0007669"/>
    <property type="project" value="InterPro"/>
</dbReference>
<dbReference type="GO" id="GO:0030286">
    <property type="term" value="C:dynein complex"/>
    <property type="evidence" value="ECO:0007669"/>
    <property type="project" value="InterPro"/>
</dbReference>
<dbReference type="Gene3D" id="1.20.58.1120">
    <property type="match status" value="1"/>
</dbReference>
<comment type="similarity">
    <text evidence="1">Belongs to the dynein heavy chain family.</text>
</comment>
<dbReference type="SUPFAM" id="SSF52540">
    <property type="entry name" value="P-loop containing nucleoside triphosphate hydrolases"/>
    <property type="match status" value="1"/>
</dbReference>
<reference evidence="3 4" key="1">
    <citation type="journal article" date="2018" name="J. Invertebr. Pathol.">
        <title>New genotyping method for the causative agent of crayfish plague (Aphanomyces astaci) based on whole genome data.</title>
        <authorList>
            <person name="Minardi D."/>
            <person name="Studholme D.J."/>
            <person name="van der Giezen M."/>
            <person name="Pretto T."/>
            <person name="Oidtmann B."/>
        </authorList>
    </citation>
    <scope>NUCLEOTIDE SEQUENCE [LARGE SCALE GENOMIC DNA]</scope>
    <source>
        <strain evidence="3 4">KB13</strain>
    </source>
</reference>
<dbReference type="Gene3D" id="3.40.50.300">
    <property type="entry name" value="P-loop containing nucleotide triphosphate hydrolases"/>
    <property type="match status" value="1"/>
</dbReference>
<organism evidence="3 4">
    <name type="scientific">Aphanomyces astaci</name>
    <name type="common">Crayfish plague agent</name>
    <dbReference type="NCBI Taxonomy" id="112090"/>
    <lineage>
        <taxon>Eukaryota</taxon>
        <taxon>Sar</taxon>
        <taxon>Stramenopiles</taxon>
        <taxon>Oomycota</taxon>
        <taxon>Saprolegniomycetes</taxon>
        <taxon>Saprolegniales</taxon>
        <taxon>Verrucalvaceae</taxon>
        <taxon>Aphanomyces</taxon>
    </lineage>
</organism>
<dbReference type="GO" id="GO:0007018">
    <property type="term" value="P:microtubule-based movement"/>
    <property type="evidence" value="ECO:0007669"/>
    <property type="project" value="InterPro"/>
</dbReference>
<evidence type="ECO:0000313" key="3">
    <source>
        <dbReference type="EMBL" id="RLO10949.1"/>
    </source>
</evidence>
<proteinExistence type="inferred from homology"/>